<feature type="domain" description="Thioredoxin" evidence="1">
    <location>
        <begin position="313"/>
        <end position="472"/>
    </location>
</feature>
<dbReference type="EMBL" id="SRMP02000050">
    <property type="protein sequence ID" value="MFN0293484.1"/>
    <property type="molecule type" value="Genomic_DNA"/>
</dbReference>
<evidence type="ECO:0000313" key="2">
    <source>
        <dbReference type="EMBL" id="MFN0293484.1"/>
    </source>
</evidence>
<dbReference type="PANTHER" id="PTHR42852">
    <property type="entry name" value="THIOL:DISULFIDE INTERCHANGE PROTEIN DSBE"/>
    <property type="match status" value="1"/>
</dbReference>
<proteinExistence type="predicted"/>
<dbReference type="Pfam" id="PF13905">
    <property type="entry name" value="Thioredoxin_8"/>
    <property type="match status" value="1"/>
</dbReference>
<gene>
    <name evidence="2" type="ORF">E5L68_019040</name>
</gene>
<dbReference type="RefSeq" id="WP_171046947.1">
    <property type="nucleotide sequence ID" value="NZ_SRMP02000050.1"/>
</dbReference>
<keyword evidence="3" id="KW-1185">Reference proteome</keyword>
<evidence type="ECO:0000259" key="1">
    <source>
        <dbReference type="PROSITE" id="PS51352"/>
    </source>
</evidence>
<comment type="caution">
    <text evidence="2">The sequence shown here is derived from an EMBL/GenBank/DDBJ whole genome shotgun (WGS) entry which is preliminary data.</text>
</comment>
<dbReference type="InterPro" id="IPR050553">
    <property type="entry name" value="Thioredoxin_ResA/DsbE_sf"/>
</dbReference>
<dbReference type="InterPro" id="IPR012336">
    <property type="entry name" value="Thioredoxin-like_fold"/>
</dbReference>
<dbReference type="Proteomes" id="UP001517367">
    <property type="component" value="Unassembled WGS sequence"/>
</dbReference>
<accession>A0ABW9JM29</accession>
<sequence length="472" mass="54277">MLRAEDIRTEDVVIEGRITDDMTKLPKGKQLQVSILISEFPTSGTSFPGKKYMPRIDQLTGHFRQIITAPAKRFYMYLLLEPVEEKKSSWSFIDNVYILDAGDRITCQLSSRYFNFQGRGSAKLQCQSEIYSKKLISSRKGREQADSLLKVRLAIVQKYAPKMGQEITGMLTANCYGMKDYLWLREGTIVAKHSRAGYENFVKSARFLNLDIGMLNQMPNTWILGSPLYCDFLYEKIAVESNVVNDWKMDRSVERSDFIHDSILKNYSGMIREKLLTIYFIKNRLAYRFLNEDIPFITDSRYLKMIGEIHGTSRKDIPFYPFHLENDKGKMVKLSDFDDKVLVIDFWFTGCTGCKLLNEAMSPVVEKYHNDPRVEFISIAIDAKKSSWLRSVSSGHYTHKESIKLYAGREGTSSSAHPLIEYYKIKVYPKLFIVRKGKMFDANPPIPTLPAKLGQQSSNTEAFLSQLEAAIR</sequence>
<reference evidence="2 3" key="1">
    <citation type="submission" date="2024-12" db="EMBL/GenBank/DDBJ databases">
        <authorList>
            <person name="Hu S."/>
        </authorList>
    </citation>
    <scope>NUCLEOTIDE SEQUENCE [LARGE SCALE GENOMIC DNA]</scope>
    <source>
        <strain evidence="2 3">P-25</strain>
    </source>
</reference>
<organism evidence="2 3">
    <name type="scientific">Pedobacter helvus</name>
    <dbReference type="NCBI Taxonomy" id="2563444"/>
    <lineage>
        <taxon>Bacteria</taxon>
        <taxon>Pseudomonadati</taxon>
        <taxon>Bacteroidota</taxon>
        <taxon>Sphingobacteriia</taxon>
        <taxon>Sphingobacteriales</taxon>
        <taxon>Sphingobacteriaceae</taxon>
        <taxon>Pedobacter</taxon>
    </lineage>
</organism>
<dbReference type="PROSITE" id="PS51352">
    <property type="entry name" value="THIOREDOXIN_2"/>
    <property type="match status" value="1"/>
</dbReference>
<dbReference type="SUPFAM" id="SSF52833">
    <property type="entry name" value="Thioredoxin-like"/>
    <property type="match status" value="1"/>
</dbReference>
<dbReference type="InterPro" id="IPR036249">
    <property type="entry name" value="Thioredoxin-like_sf"/>
</dbReference>
<dbReference type="Gene3D" id="3.40.30.10">
    <property type="entry name" value="Glutaredoxin"/>
    <property type="match status" value="1"/>
</dbReference>
<dbReference type="InterPro" id="IPR013766">
    <property type="entry name" value="Thioredoxin_domain"/>
</dbReference>
<name>A0ABW9JM29_9SPHI</name>
<protein>
    <submittedName>
        <fullName evidence="2">TlpA family protein disulfide reductase</fullName>
    </submittedName>
</protein>
<evidence type="ECO:0000313" key="3">
    <source>
        <dbReference type="Proteomes" id="UP001517367"/>
    </source>
</evidence>
<dbReference type="PANTHER" id="PTHR42852:SF13">
    <property type="entry name" value="PROTEIN DIPZ"/>
    <property type="match status" value="1"/>
</dbReference>